<keyword evidence="1" id="KW-1133">Transmembrane helix</keyword>
<gene>
    <name evidence="2" type="ORF">E4L96_20080</name>
</gene>
<dbReference type="EMBL" id="SPVF01000252">
    <property type="protein sequence ID" value="TFW13397.1"/>
    <property type="molecule type" value="Genomic_DNA"/>
</dbReference>
<evidence type="ECO:0000313" key="3">
    <source>
        <dbReference type="Proteomes" id="UP000298438"/>
    </source>
</evidence>
<name>A0A4Y9RVS4_9BURK</name>
<organism evidence="2 3">
    <name type="scientific">Zemynaea arenosa</name>
    <dbReference type="NCBI Taxonomy" id="2561931"/>
    <lineage>
        <taxon>Bacteria</taxon>
        <taxon>Pseudomonadati</taxon>
        <taxon>Pseudomonadota</taxon>
        <taxon>Betaproteobacteria</taxon>
        <taxon>Burkholderiales</taxon>
        <taxon>Oxalobacteraceae</taxon>
        <taxon>Telluria group</taxon>
        <taxon>Zemynaea</taxon>
    </lineage>
</organism>
<dbReference type="RefSeq" id="WP_135208990.1">
    <property type="nucleotide sequence ID" value="NZ_SPVF01000252.1"/>
</dbReference>
<protein>
    <submittedName>
        <fullName evidence="2">Uncharacterized protein</fullName>
    </submittedName>
</protein>
<dbReference type="Proteomes" id="UP000298438">
    <property type="component" value="Unassembled WGS sequence"/>
</dbReference>
<evidence type="ECO:0000256" key="1">
    <source>
        <dbReference type="SAM" id="Phobius"/>
    </source>
</evidence>
<sequence>MKIKVGQVRRIRYARDKGEYVASFLLNEVPAKLHASQIIPVRNGDWLAMEGNLRDGVFAGRNAYNKTTGAVCRASSVDDVVAALVIAVLAAGGLFAGLPNFVGLAVPASLIIGLYRWLAPRAATRKLAMINLPSKAKAITRAFVVPAGPLQVDRRLK</sequence>
<dbReference type="AlphaFoldDB" id="A0A4Y9RVS4"/>
<accession>A0A4Y9RVS4</accession>
<keyword evidence="1" id="KW-0812">Transmembrane</keyword>
<feature type="transmembrane region" description="Helical" evidence="1">
    <location>
        <begin position="101"/>
        <end position="119"/>
    </location>
</feature>
<comment type="caution">
    <text evidence="2">The sequence shown here is derived from an EMBL/GenBank/DDBJ whole genome shotgun (WGS) entry which is preliminary data.</text>
</comment>
<reference evidence="2 3" key="1">
    <citation type="submission" date="2019-03" db="EMBL/GenBank/DDBJ databases">
        <title>Draft Genome Sequence of Massilia arenosa sp. nov., a Novel Massilia Species Isolated from a Sandy-loam Maize Soil.</title>
        <authorList>
            <person name="Raths R."/>
            <person name="Peta V."/>
            <person name="Bucking H."/>
        </authorList>
    </citation>
    <scope>NUCLEOTIDE SEQUENCE [LARGE SCALE GENOMIC DNA]</scope>
    <source>
        <strain evidence="2 3">MC02</strain>
    </source>
</reference>
<keyword evidence="1" id="KW-0472">Membrane</keyword>
<evidence type="ECO:0000313" key="2">
    <source>
        <dbReference type="EMBL" id="TFW13397.1"/>
    </source>
</evidence>
<feature type="transmembrane region" description="Helical" evidence="1">
    <location>
        <begin position="76"/>
        <end position="95"/>
    </location>
</feature>
<keyword evidence="3" id="KW-1185">Reference proteome</keyword>
<proteinExistence type="predicted"/>